<name>A0A093VMI3_TALMA</name>
<dbReference type="GO" id="GO:0005886">
    <property type="term" value="C:plasma membrane"/>
    <property type="evidence" value="ECO:0007669"/>
    <property type="project" value="TreeGrafter"/>
</dbReference>
<feature type="transmembrane region" description="Helical" evidence="2">
    <location>
        <begin position="441"/>
        <end position="465"/>
    </location>
</feature>
<feature type="region of interest" description="Disordered" evidence="1">
    <location>
        <begin position="486"/>
        <end position="534"/>
    </location>
</feature>
<accession>A0A093VMI3</accession>
<dbReference type="InterPro" id="IPR003864">
    <property type="entry name" value="CSC1/OSCA1-like_7TM"/>
</dbReference>
<dbReference type="EMBL" id="JPOX01000005">
    <property type="protein sequence ID" value="KFX51204.1"/>
    <property type="molecule type" value="Genomic_DNA"/>
</dbReference>
<feature type="compositionally biased region" description="Basic and acidic residues" evidence="1">
    <location>
        <begin position="516"/>
        <end position="525"/>
    </location>
</feature>
<dbReference type="PANTHER" id="PTHR13018">
    <property type="entry name" value="PROBABLE MEMBRANE PROTEIN DUF221-RELATED"/>
    <property type="match status" value="1"/>
</dbReference>
<dbReference type="AlphaFoldDB" id="A0A093VMI3"/>
<organism evidence="6">
    <name type="scientific">Talaromyces marneffei PM1</name>
    <dbReference type="NCBI Taxonomy" id="1077442"/>
    <lineage>
        <taxon>Eukaryota</taxon>
        <taxon>Fungi</taxon>
        <taxon>Dikarya</taxon>
        <taxon>Ascomycota</taxon>
        <taxon>Pezizomycotina</taxon>
        <taxon>Eurotiomycetes</taxon>
        <taxon>Eurotiomycetidae</taxon>
        <taxon>Eurotiales</taxon>
        <taxon>Trichocomaceae</taxon>
        <taxon>Talaromyces</taxon>
        <taxon>Talaromyces sect. Talaromyces</taxon>
    </lineage>
</organism>
<feature type="transmembrane region" description="Helical" evidence="2">
    <location>
        <begin position="299"/>
        <end position="323"/>
    </location>
</feature>
<feature type="transmembrane region" description="Helical" evidence="2">
    <location>
        <begin position="159"/>
        <end position="183"/>
    </location>
</feature>
<gene>
    <name evidence="6" type="ORF">GQ26_0050630</name>
</gene>
<dbReference type="PANTHER" id="PTHR13018:SF26">
    <property type="entry name" value="DOMAIN PROTEIN, PUTATIVE (AFU_ORTHOLOGUE AFUA_5G10920)-RELATED"/>
    <property type="match status" value="1"/>
</dbReference>
<feature type="transmembrane region" description="Helical" evidence="2">
    <location>
        <begin position="343"/>
        <end position="363"/>
    </location>
</feature>
<comment type="caution">
    <text evidence="6">The sequence shown here is derived from an EMBL/GenBank/DDBJ whole genome shotgun (WGS) entry which is preliminary data.</text>
</comment>
<evidence type="ECO:0000259" key="4">
    <source>
        <dbReference type="Pfam" id="PF12621"/>
    </source>
</evidence>
<dbReference type="InterPro" id="IPR027815">
    <property type="entry name" value="CSC1/OSCA1-like_cyt"/>
</dbReference>
<proteinExistence type="predicted"/>
<dbReference type="Pfam" id="PF14703">
    <property type="entry name" value="PHM7_cyt"/>
    <property type="match status" value="1"/>
</dbReference>
<evidence type="ECO:0000313" key="6">
    <source>
        <dbReference type="EMBL" id="KFX51204.1"/>
    </source>
</evidence>
<dbReference type="Pfam" id="PF12621">
    <property type="entry name" value="PHM7_ext"/>
    <property type="match status" value="1"/>
</dbReference>
<feature type="domain" description="CSC1/OSCA1-like cytosolic" evidence="5">
    <location>
        <begin position="20"/>
        <end position="146"/>
    </location>
</feature>
<feature type="transmembrane region" description="Helical" evidence="2">
    <location>
        <begin position="369"/>
        <end position="389"/>
    </location>
</feature>
<keyword evidence="2" id="KW-1133">Transmembrane helix</keyword>
<evidence type="ECO:0000256" key="1">
    <source>
        <dbReference type="SAM" id="MobiDB-lite"/>
    </source>
</evidence>
<feature type="domain" description="10TM putative phosphate transporter extracellular tail" evidence="4">
    <location>
        <begin position="541"/>
        <end position="632"/>
    </location>
</feature>
<reference evidence="6" key="1">
    <citation type="journal article" date="2014" name="PLoS Genet.">
        <title>Signature Gene Expression Reveals Novel Clues to the Molecular Mechanisms of Dimorphic Transition in Penicillium marneffei.</title>
        <authorList>
            <person name="Yang E."/>
            <person name="Wang G."/>
            <person name="Cai J."/>
            <person name="Woo P.C."/>
            <person name="Lau S.K."/>
            <person name="Yuen K.-Y."/>
            <person name="Chow W.-N."/>
            <person name="Lin X."/>
        </authorList>
    </citation>
    <scope>NUCLEOTIDE SEQUENCE [LARGE SCALE GENOMIC DNA]</scope>
    <source>
        <strain evidence="6">PM1</strain>
    </source>
</reference>
<protein>
    <submittedName>
        <fullName evidence="6">Putative membrane protein C24H6.13</fullName>
    </submittedName>
</protein>
<keyword evidence="2" id="KW-0472">Membrane</keyword>
<feature type="transmembrane region" description="Helical" evidence="2">
    <location>
        <begin position="250"/>
        <end position="274"/>
    </location>
</feature>
<dbReference type="Pfam" id="PF02714">
    <property type="entry name" value="RSN1_7TM"/>
    <property type="match status" value="1"/>
</dbReference>
<evidence type="ECO:0000259" key="3">
    <source>
        <dbReference type="Pfam" id="PF02714"/>
    </source>
</evidence>
<evidence type="ECO:0000256" key="2">
    <source>
        <dbReference type="SAM" id="Phobius"/>
    </source>
</evidence>
<sequence length="640" mass="70847">MPREESATSNSICSPCRMCKTKRAMKKNPNADEQLEATADHTESGSIAARWVRPKDRPTHRLKFLIGKKVDTIDWARAEIERLNPEIEEEQAKHRAADAKKVSAVFVEFYNQNDAQAAYQSVAHNQPLHMAPRYIGVDPTQVIWSNLRIMWWERVLRNFATIAFICVLIIFWAIPVAFVGSISNIDSLIARLPWLGFINHVPTFIRGVITGLLPSVLLAVLMALLPIIIRLCAKLGGAPTAAAVELWTQNAYFGFQVVQVFLVTTLSSAASAVVEEIIQQPTQAASLLAAHLPQAANFYVSYIVLQGLTFTSGALLGIVGLILGKVLGKFLDNTPRKMYNRWIGLAGLSWGTVLPPMSLLGVIAITYSIIAPLVMGFATVGLYLFYFAFRYNLLYVANADIDTQGRIYTRALQHLLVGVYIAVVCLIGLFAIAAADQPIGTGPLVLMIIFLVFAILYHVSLNAALDPLLNYLPKNLEAEEESLMAEARDKISPSTSDAPVGGASKEHNGYNDGVDTAEKGAETHPSELPAPHKKPNLLTKFLRPDIYADYATMRRLVPAHIEIPEYSAEVERDAYFHPAITSSVPLLWVPRDELGVSKQEVEHTSRVIPISDEDAFIDEKGNVQWNNEAKPPIYEEKIYY</sequence>
<feature type="domain" description="CSC1/OSCA1-like 7TM region" evidence="3">
    <location>
        <begin position="157"/>
        <end position="430"/>
    </location>
</feature>
<evidence type="ECO:0000259" key="5">
    <source>
        <dbReference type="Pfam" id="PF14703"/>
    </source>
</evidence>
<dbReference type="InterPro" id="IPR022257">
    <property type="entry name" value="PHM7_ext"/>
</dbReference>
<dbReference type="GO" id="GO:0005227">
    <property type="term" value="F:calcium-activated cation channel activity"/>
    <property type="evidence" value="ECO:0007669"/>
    <property type="project" value="InterPro"/>
</dbReference>
<dbReference type="InterPro" id="IPR045122">
    <property type="entry name" value="Csc1-like"/>
</dbReference>
<feature type="transmembrane region" description="Helical" evidence="2">
    <location>
        <begin position="203"/>
        <end position="229"/>
    </location>
</feature>
<keyword evidence="2" id="KW-0812">Transmembrane</keyword>
<feature type="transmembrane region" description="Helical" evidence="2">
    <location>
        <begin position="415"/>
        <end position="435"/>
    </location>
</feature>